<evidence type="ECO:0000313" key="7">
    <source>
        <dbReference type="Proteomes" id="UP000578686"/>
    </source>
</evidence>
<dbReference type="InterPro" id="IPR036271">
    <property type="entry name" value="Tet_transcr_reg_TetR-rel_C_sf"/>
</dbReference>
<evidence type="ECO:0000259" key="5">
    <source>
        <dbReference type="PROSITE" id="PS50977"/>
    </source>
</evidence>
<keyword evidence="3" id="KW-0804">Transcription</keyword>
<name>A0A7X6D103_9ACTN</name>
<dbReference type="GO" id="GO:0003700">
    <property type="term" value="F:DNA-binding transcription factor activity"/>
    <property type="evidence" value="ECO:0007669"/>
    <property type="project" value="TreeGrafter"/>
</dbReference>
<dbReference type="PROSITE" id="PS50977">
    <property type="entry name" value="HTH_TETR_2"/>
    <property type="match status" value="1"/>
</dbReference>
<dbReference type="InterPro" id="IPR050109">
    <property type="entry name" value="HTH-type_TetR-like_transc_reg"/>
</dbReference>
<gene>
    <name evidence="6" type="ORF">HCN56_11015</name>
</gene>
<dbReference type="EMBL" id="JAAVJD010000065">
    <property type="protein sequence ID" value="NJQ06094.1"/>
    <property type="molecule type" value="Genomic_DNA"/>
</dbReference>
<protein>
    <submittedName>
        <fullName evidence="6">Helix-turn-helix transcriptional regulator</fullName>
    </submittedName>
</protein>
<dbReference type="Pfam" id="PF21597">
    <property type="entry name" value="TetR_C_43"/>
    <property type="match status" value="1"/>
</dbReference>
<dbReference type="PANTHER" id="PTHR30055">
    <property type="entry name" value="HTH-TYPE TRANSCRIPTIONAL REGULATOR RUTR"/>
    <property type="match status" value="1"/>
</dbReference>
<dbReference type="Gene3D" id="1.10.357.10">
    <property type="entry name" value="Tetracycline Repressor, domain 2"/>
    <property type="match status" value="1"/>
</dbReference>
<dbReference type="GO" id="GO:0000976">
    <property type="term" value="F:transcription cis-regulatory region binding"/>
    <property type="evidence" value="ECO:0007669"/>
    <property type="project" value="TreeGrafter"/>
</dbReference>
<dbReference type="InterPro" id="IPR049445">
    <property type="entry name" value="TetR_SbtR-like_C"/>
</dbReference>
<proteinExistence type="predicted"/>
<feature type="domain" description="HTH tetR-type" evidence="5">
    <location>
        <begin position="1"/>
        <end position="54"/>
    </location>
</feature>
<dbReference type="PRINTS" id="PR00455">
    <property type="entry name" value="HTHTETR"/>
</dbReference>
<organism evidence="6 7">
    <name type="scientific">Streptomyces lonarensis</name>
    <dbReference type="NCBI Taxonomy" id="700599"/>
    <lineage>
        <taxon>Bacteria</taxon>
        <taxon>Bacillati</taxon>
        <taxon>Actinomycetota</taxon>
        <taxon>Actinomycetes</taxon>
        <taxon>Kitasatosporales</taxon>
        <taxon>Streptomycetaceae</taxon>
        <taxon>Streptomyces</taxon>
    </lineage>
</organism>
<evidence type="ECO:0000256" key="2">
    <source>
        <dbReference type="ARBA" id="ARBA00023125"/>
    </source>
</evidence>
<evidence type="ECO:0000313" key="6">
    <source>
        <dbReference type="EMBL" id="NJQ06094.1"/>
    </source>
</evidence>
<dbReference type="InterPro" id="IPR009057">
    <property type="entry name" value="Homeodomain-like_sf"/>
</dbReference>
<dbReference type="SUPFAM" id="SSF48498">
    <property type="entry name" value="Tetracyclin repressor-like, C-terminal domain"/>
    <property type="match status" value="1"/>
</dbReference>
<accession>A0A7X6D103</accession>
<evidence type="ECO:0000256" key="1">
    <source>
        <dbReference type="ARBA" id="ARBA00023015"/>
    </source>
</evidence>
<dbReference type="PANTHER" id="PTHR30055:SF234">
    <property type="entry name" value="HTH-TYPE TRANSCRIPTIONAL REGULATOR BETI"/>
    <property type="match status" value="1"/>
</dbReference>
<comment type="caution">
    <text evidence="6">The sequence shown here is derived from an EMBL/GenBank/DDBJ whole genome shotgun (WGS) entry which is preliminary data.</text>
</comment>
<dbReference type="Pfam" id="PF00440">
    <property type="entry name" value="TetR_N"/>
    <property type="match status" value="1"/>
</dbReference>
<dbReference type="AlphaFoldDB" id="A0A7X6D103"/>
<sequence length="169" mass="17591">MLRAAREQLAAGDDSLQLNTIARLAGVGVGTVYRHFPDRQALVAALSVERFQELAEAVRAAVAEGGAAMAVLHRVARLALAFMLEDSRLAAVLEAGDGDPQVAESTAEVDAVLGSLLGQAQRDGDVKDTVTAEDLRLLLCGVAAAVRAGGPDRAEPYLAVLLDGLRPLP</sequence>
<dbReference type="InterPro" id="IPR001647">
    <property type="entry name" value="HTH_TetR"/>
</dbReference>
<feature type="DNA-binding region" description="H-T-H motif" evidence="4">
    <location>
        <begin position="17"/>
        <end position="36"/>
    </location>
</feature>
<dbReference type="SUPFAM" id="SSF46689">
    <property type="entry name" value="Homeodomain-like"/>
    <property type="match status" value="1"/>
</dbReference>
<evidence type="ECO:0000256" key="4">
    <source>
        <dbReference type="PROSITE-ProRule" id="PRU00335"/>
    </source>
</evidence>
<dbReference type="Proteomes" id="UP000578686">
    <property type="component" value="Unassembled WGS sequence"/>
</dbReference>
<keyword evidence="2 4" id="KW-0238">DNA-binding</keyword>
<keyword evidence="7" id="KW-1185">Reference proteome</keyword>
<reference evidence="6 7" key="1">
    <citation type="submission" date="2020-03" db="EMBL/GenBank/DDBJ databases">
        <title>Draft genome of Streptomyces sp. ventii, isolated from the Axial Seamount in the Pacific Ocean, and resequencing of the two type strains Streptomyces lonarensis strain NCL 716 and Streptomyces bohaiensis strain 11A07.</title>
        <authorList>
            <person name="Loughran R.M."/>
            <person name="Pfannmuller K.M."/>
            <person name="Wasson B.J."/>
            <person name="Deadmond M.C."/>
            <person name="Paddock B.E."/>
            <person name="Koyack M.J."/>
            <person name="Gallegos D.A."/>
            <person name="Mitchell E.A."/>
            <person name="Ushijima B."/>
            <person name="Saw J.H."/>
            <person name="Mcphail K.L."/>
            <person name="Videau P."/>
        </authorList>
    </citation>
    <scope>NUCLEOTIDE SEQUENCE [LARGE SCALE GENOMIC DNA]</scope>
    <source>
        <strain evidence="6 7">NCL716</strain>
    </source>
</reference>
<evidence type="ECO:0000256" key="3">
    <source>
        <dbReference type="ARBA" id="ARBA00023163"/>
    </source>
</evidence>
<keyword evidence="1" id="KW-0805">Transcription regulation</keyword>